<evidence type="ECO:0000256" key="18">
    <source>
        <dbReference type="ARBA" id="ARBA00043210"/>
    </source>
</evidence>
<comment type="subcellular location">
    <subcellularLocation>
        <location evidence="3">Cell projection</location>
        <location evidence="3">Ruffle membrane</location>
    </subcellularLocation>
    <subcellularLocation>
        <location evidence="2">Cytoplasm</location>
    </subcellularLocation>
    <subcellularLocation>
        <location evidence="1">Membrane</location>
        <topology evidence="1">Peripheral membrane protein</topology>
    </subcellularLocation>
</comment>
<keyword evidence="11" id="KW-0472">Membrane</keyword>
<evidence type="ECO:0000256" key="9">
    <source>
        <dbReference type="ARBA" id="ARBA00022946"/>
    </source>
</evidence>
<evidence type="ECO:0000256" key="10">
    <source>
        <dbReference type="ARBA" id="ARBA00023098"/>
    </source>
</evidence>
<protein>
    <recommendedName>
        <fullName evidence="17">Acyl-coenzyme A thioesterase THEM4</fullName>
        <ecNumber evidence="16">3.1.2.2</ecNumber>
    </recommendedName>
    <alternativeName>
        <fullName evidence="18">Thioesterase superfamily member 4</fullName>
    </alternativeName>
</protein>
<keyword evidence="12" id="KW-0966">Cell projection</keyword>
<evidence type="ECO:0000256" key="4">
    <source>
        <dbReference type="ARBA" id="ARBA00022475"/>
    </source>
</evidence>
<evidence type="ECO:0000256" key="23">
    <source>
        <dbReference type="ARBA" id="ARBA00048180"/>
    </source>
</evidence>
<organism evidence="25 26">
    <name type="scientific">Pseudohalioglobus lutimaris</name>
    <dbReference type="NCBI Taxonomy" id="1737061"/>
    <lineage>
        <taxon>Bacteria</taxon>
        <taxon>Pseudomonadati</taxon>
        <taxon>Pseudomonadota</taxon>
        <taxon>Gammaproteobacteria</taxon>
        <taxon>Cellvibrionales</taxon>
        <taxon>Halieaceae</taxon>
        <taxon>Pseudohalioglobus</taxon>
    </lineage>
</organism>
<evidence type="ECO:0000256" key="1">
    <source>
        <dbReference type="ARBA" id="ARBA00004170"/>
    </source>
</evidence>
<dbReference type="CDD" id="cd03443">
    <property type="entry name" value="PaaI_thioesterase"/>
    <property type="match status" value="1"/>
</dbReference>
<keyword evidence="4" id="KW-1003">Cell membrane</keyword>
<sequence length="236" mass="26081">MTELKNPFASEEITAPFNEEWQAKRRVAAAVRLLTEVLVTSSPDTSKMHDIAEQLENTASDFASSPRVYGRLDWIESGQHGSFGQVSHELNPLAGYSNPLAPPVTTRIEGDMAIGRCFCGWAYEGPPGSVHGGYVAAIFDQFMGFAQKLGKRPGMTGYLNVSYHHRTPLTTDLHLEARITKQEGRKTFMEGKMFAHDELTASCEALFIEPRKGMYALKQQARPEEVFSPPTARSGA</sequence>
<keyword evidence="5" id="KW-0963">Cytoplasm</keyword>
<dbReference type="PANTHER" id="PTHR12418:SF19">
    <property type="entry name" value="ACYL-COENZYME A THIOESTERASE THEM4"/>
    <property type="match status" value="1"/>
</dbReference>
<dbReference type="EMBL" id="PKUS01000001">
    <property type="protein sequence ID" value="PLW70762.1"/>
    <property type="molecule type" value="Genomic_DNA"/>
</dbReference>
<comment type="similarity">
    <text evidence="15">Belongs to the THEM4/THEM5 thioesterase family.</text>
</comment>
<dbReference type="Pfam" id="PF03061">
    <property type="entry name" value="4HBT"/>
    <property type="match status" value="1"/>
</dbReference>
<comment type="catalytic activity">
    <reaction evidence="21">
        <text>decanoyl-CoA + H2O = decanoate + CoA + H(+)</text>
        <dbReference type="Rhea" id="RHEA:40059"/>
        <dbReference type="ChEBI" id="CHEBI:15377"/>
        <dbReference type="ChEBI" id="CHEBI:15378"/>
        <dbReference type="ChEBI" id="CHEBI:27689"/>
        <dbReference type="ChEBI" id="CHEBI:57287"/>
        <dbReference type="ChEBI" id="CHEBI:61430"/>
    </reaction>
    <physiologicalReaction direction="left-to-right" evidence="21">
        <dbReference type="Rhea" id="RHEA:40060"/>
    </physiologicalReaction>
</comment>
<keyword evidence="10" id="KW-0443">Lipid metabolism</keyword>
<evidence type="ECO:0000256" key="15">
    <source>
        <dbReference type="ARBA" id="ARBA00038456"/>
    </source>
</evidence>
<reference evidence="25 26" key="1">
    <citation type="submission" date="2018-01" db="EMBL/GenBank/DDBJ databases">
        <title>The draft genome sequence of Halioglobus lutimaris HF004.</title>
        <authorList>
            <person name="Du Z.-J."/>
            <person name="Shi M.-J."/>
        </authorList>
    </citation>
    <scope>NUCLEOTIDE SEQUENCE [LARGE SCALE GENOMIC DNA]</scope>
    <source>
        <strain evidence="25 26">HF004</strain>
    </source>
</reference>
<comment type="catalytic activity">
    <reaction evidence="20">
        <text>hexadecanoyl-CoA + H2O = hexadecanoate + CoA + H(+)</text>
        <dbReference type="Rhea" id="RHEA:16645"/>
        <dbReference type="ChEBI" id="CHEBI:7896"/>
        <dbReference type="ChEBI" id="CHEBI:15377"/>
        <dbReference type="ChEBI" id="CHEBI:15378"/>
        <dbReference type="ChEBI" id="CHEBI:57287"/>
        <dbReference type="ChEBI" id="CHEBI:57379"/>
        <dbReference type="EC" id="3.1.2.2"/>
    </reaction>
    <physiologicalReaction direction="left-to-right" evidence="20">
        <dbReference type="Rhea" id="RHEA:16646"/>
    </physiologicalReaction>
</comment>
<evidence type="ECO:0000256" key="22">
    <source>
        <dbReference type="ARBA" id="ARBA00048074"/>
    </source>
</evidence>
<evidence type="ECO:0000256" key="16">
    <source>
        <dbReference type="ARBA" id="ARBA00038848"/>
    </source>
</evidence>
<keyword evidence="6" id="KW-0053">Apoptosis</keyword>
<evidence type="ECO:0000256" key="14">
    <source>
        <dbReference type="ARBA" id="ARBA00037002"/>
    </source>
</evidence>
<evidence type="ECO:0000256" key="20">
    <source>
        <dbReference type="ARBA" id="ARBA00047734"/>
    </source>
</evidence>
<keyword evidence="26" id="KW-1185">Reference proteome</keyword>
<keyword evidence="7" id="KW-0378">Hydrolase</keyword>
<dbReference type="PANTHER" id="PTHR12418">
    <property type="entry name" value="ACYL-COENZYME A THIOESTERASE THEM4"/>
    <property type="match status" value="1"/>
</dbReference>
<accession>A0A2N5X8E8</accession>
<evidence type="ECO:0000256" key="19">
    <source>
        <dbReference type="ARBA" id="ARBA00047588"/>
    </source>
</evidence>
<keyword evidence="8" id="KW-0276">Fatty acid metabolism</keyword>
<comment type="catalytic activity">
    <reaction evidence="14">
        <text>(9Z)-octadecenoyl-CoA + H2O = (9Z)-octadecenoate + CoA + H(+)</text>
        <dbReference type="Rhea" id="RHEA:40139"/>
        <dbReference type="ChEBI" id="CHEBI:15377"/>
        <dbReference type="ChEBI" id="CHEBI:15378"/>
        <dbReference type="ChEBI" id="CHEBI:30823"/>
        <dbReference type="ChEBI" id="CHEBI:57287"/>
        <dbReference type="ChEBI" id="CHEBI:57387"/>
    </reaction>
    <physiologicalReaction direction="left-to-right" evidence="14">
        <dbReference type="Rhea" id="RHEA:40140"/>
    </physiologicalReaction>
</comment>
<dbReference type="GO" id="GO:0006631">
    <property type="term" value="P:fatty acid metabolic process"/>
    <property type="evidence" value="ECO:0007669"/>
    <property type="project" value="UniProtKB-KW"/>
</dbReference>
<dbReference type="GO" id="GO:0016020">
    <property type="term" value="C:membrane"/>
    <property type="evidence" value="ECO:0007669"/>
    <property type="project" value="UniProtKB-SubCell"/>
</dbReference>
<evidence type="ECO:0000256" key="7">
    <source>
        <dbReference type="ARBA" id="ARBA00022801"/>
    </source>
</evidence>
<evidence type="ECO:0000256" key="11">
    <source>
        <dbReference type="ARBA" id="ARBA00023136"/>
    </source>
</evidence>
<comment type="catalytic activity">
    <reaction evidence="22">
        <text>dodecanoyl-CoA + H2O = dodecanoate + CoA + H(+)</text>
        <dbReference type="Rhea" id="RHEA:30135"/>
        <dbReference type="ChEBI" id="CHEBI:15377"/>
        <dbReference type="ChEBI" id="CHEBI:15378"/>
        <dbReference type="ChEBI" id="CHEBI:18262"/>
        <dbReference type="ChEBI" id="CHEBI:57287"/>
        <dbReference type="ChEBI" id="CHEBI:57375"/>
    </reaction>
    <physiologicalReaction direction="left-to-right" evidence="22">
        <dbReference type="Rhea" id="RHEA:30136"/>
    </physiologicalReaction>
</comment>
<evidence type="ECO:0000256" key="6">
    <source>
        <dbReference type="ARBA" id="ARBA00022703"/>
    </source>
</evidence>
<dbReference type="AlphaFoldDB" id="A0A2N5X8E8"/>
<evidence type="ECO:0000256" key="2">
    <source>
        <dbReference type="ARBA" id="ARBA00004496"/>
    </source>
</evidence>
<evidence type="ECO:0000256" key="8">
    <source>
        <dbReference type="ARBA" id="ARBA00022832"/>
    </source>
</evidence>
<dbReference type="GO" id="GO:0005737">
    <property type="term" value="C:cytoplasm"/>
    <property type="evidence" value="ECO:0007669"/>
    <property type="project" value="UniProtKB-SubCell"/>
</dbReference>
<evidence type="ECO:0000313" key="26">
    <source>
        <dbReference type="Proteomes" id="UP000235005"/>
    </source>
</evidence>
<name>A0A2N5X8E8_9GAMM</name>
<dbReference type="InterPro" id="IPR029069">
    <property type="entry name" value="HotDog_dom_sf"/>
</dbReference>
<keyword evidence="9" id="KW-0809">Transit peptide</keyword>
<evidence type="ECO:0000313" key="25">
    <source>
        <dbReference type="EMBL" id="PLW70762.1"/>
    </source>
</evidence>
<comment type="catalytic activity">
    <reaction evidence="23">
        <text>tetradecanoyl-CoA + H2O = tetradecanoate + CoA + H(+)</text>
        <dbReference type="Rhea" id="RHEA:40119"/>
        <dbReference type="ChEBI" id="CHEBI:15377"/>
        <dbReference type="ChEBI" id="CHEBI:15378"/>
        <dbReference type="ChEBI" id="CHEBI:30807"/>
        <dbReference type="ChEBI" id="CHEBI:57287"/>
        <dbReference type="ChEBI" id="CHEBI:57385"/>
    </reaction>
    <physiologicalReaction direction="left-to-right" evidence="23">
        <dbReference type="Rhea" id="RHEA:40120"/>
    </physiologicalReaction>
</comment>
<comment type="catalytic activity">
    <reaction evidence="19">
        <text>octanoyl-CoA + H2O = octanoate + CoA + H(+)</text>
        <dbReference type="Rhea" id="RHEA:30143"/>
        <dbReference type="ChEBI" id="CHEBI:15377"/>
        <dbReference type="ChEBI" id="CHEBI:15378"/>
        <dbReference type="ChEBI" id="CHEBI:25646"/>
        <dbReference type="ChEBI" id="CHEBI:57287"/>
        <dbReference type="ChEBI" id="CHEBI:57386"/>
    </reaction>
    <physiologicalReaction direction="left-to-right" evidence="19">
        <dbReference type="Rhea" id="RHEA:30144"/>
    </physiologicalReaction>
</comment>
<dbReference type="SUPFAM" id="SSF54637">
    <property type="entry name" value="Thioesterase/thiol ester dehydrase-isomerase"/>
    <property type="match status" value="1"/>
</dbReference>
<dbReference type="RefSeq" id="WP_075999619.1">
    <property type="nucleotide sequence ID" value="NZ_PKUS01000001.1"/>
</dbReference>
<dbReference type="EC" id="3.1.2.2" evidence="16"/>
<evidence type="ECO:0000256" key="3">
    <source>
        <dbReference type="ARBA" id="ARBA00004632"/>
    </source>
</evidence>
<comment type="caution">
    <text evidence="25">The sequence shown here is derived from an EMBL/GenBank/DDBJ whole genome shotgun (WGS) entry which is preliminary data.</text>
</comment>
<gene>
    <name evidence="25" type="ORF">C0039_01120</name>
</gene>
<evidence type="ECO:0000256" key="5">
    <source>
        <dbReference type="ARBA" id="ARBA00022490"/>
    </source>
</evidence>
<evidence type="ECO:0000256" key="17">
    <source>
        <dbReference type="ARBA" id="ARBA00040123"/>
    </source>
</evidence>
<proteinExistence type="inferred from homology"/>
<dbReference type="GO" id="GO:0016790">
    <property type="term" value="F:thiolester hydrolase activity"/>
    <property type="evidence" value="ECO:0007669"/>
    <property type="project" value="UniProtKB-ARBA"/>
</dbReference>
<comment type="catalytic activity">
    <reaction evidence="13">
        <text>(5Z,8Z,11Z,14Z)-eicosatetraenoyl-CoA + H2O = (5Z,8Z,11Z,14Z)-eicosatetraenoate + CoA + H(+)</text>
        <dbReference type="Rhea" id="RHEA:40151"/>
        <dbReference type="ChEBI" id="CHEBI:15377"/>
        <dbReference type="ChEBI" id="CHEBI:15378"/>
        <dbReference type="ChEBI" id="CHEBI:32395"/>
        <dbReference type="ChEBI" id="CHEBI:57287"/>
        <dbReference type="ChEBI" id="CHEBI:57368"/>
    </reaction>
    <physiologicalReaction direction="left-to-right" evidence="13">
        <dbReference type="Rhea" id="RHEA:40152"/>
    </physiologicalReaction>
</comment>
<dbReference type="OrthoDB" id="5242242at2"/>
<feature type="domain" description="Thioesterase" evidence="24">
    <location>
        <begin position="128"/>
        <end position="199"/>
    </location>
</feature>
<dbReference type="InterPro" id="IPR006683">
    <property type="entry name" value="Thioestr_dom"/>
</dbReference>
<dbReference type="Gene3D" id="3.10.129.10">
    <property type="entry name" value="Hotdog Thioesterase"/>
    <property type="match status" value="1"/>
</dbReference>
<dbReference type="InterPro" id="IPR052365">
    <property type="entry name" value="THEM4/THEM5_acyl-CoA_thioest"/>
</dbReference>
<evidence type="ECO:0000256" key="21">
    <source>
        <dbReference type="ARBA" id="ARBA00047969"/>
    </source>
</evidence>
<dbReference type="Proteomes" id="UP000235005">
    <property type="component" value="Unassembled WGS sequence"/>
</dbReference>
<evidence type="ECO:0000259" key="24">
    <source>
        <dbReference type="Pfam" id="PF03061"/>
    </source>
</evidence>
<evidence type="ECO:0000256" key="13">
    <source>
        <dbReference type="ARBA" id="ARBA00035852"/>
    </source>
</evidence>
<evidence type="ECO:0000256" key="12">
    <source>
        <dbReference type="ARBA" id="ARBA00023273"/>
    </source>
</evidence>